<evidence type="ECO:0000259" key="8">
    <source>
        <dbReference type="PROSITE" id="PS50229"/>
    </source>
</evidence>
<keyword evidence="4" id="KW-0677">Repeat</keyword>
<gene>
    <name evidence="10" type="ORF">D9757_001400</name>
</gene>
<evidence type="ECO:0000313" key="10">
    <source>
        <dbReference type="EMBL" id="KAF5392318.1"/>
    </source>
</evidence>
<dbReference type="InterPro" id="IPR003124">
    <property type="entry name" value="WH2_dom"/>
</dbReference>
<protein>
    <recommendedName>
        <fullName evidence="12">WH1-domain-containing protein</fullName>
    </recommendedName>
</protein>
<evidence type="ECO:0000256" key="3">
    <source>
        <dbReference type="ARBA" id="ARBA00022581"/>
    </source>
</evidence>
<keyword evidence="2" id="KW-0597">Phosphoprotein</keyword>
<comment type="caution">
    <text evidence="10">The sequence shown here is derived from an EMBL/GenBank/DDBJ whole genome shotgun (WGS) entry which is preliminary data.</text>
</comment>
<evidence type="ECO:0000256" key="4">
    <source>
        <dbReference type="ARBA" id="ARBA00022737"/>
    </source>
</evidence>
<dbReference type="PROSITE" id="PS50229">
    <property type="entry name" value="WH1"/>
    <property type="match status" value="1"/>
</dbReference>
<keyword evidence="3" id="KW-0945">Host-virus interaction</keyword>
<feature type="region of interest" description="Disordered" evidence="6">
    <location>
        <begin position="446"/>
        <end position="465"/>
    </location>
</feature>
<evidence type="ECO:0000259" key="7">
    <source>
        <dbReference type="PROSITE" id="PS50108"/>
    </source>
</evidence>
<feature type="compositionally biased region" description="Low complexity" evidence="6">
    <location>
        <begin position="416"/>
        <end position="428"/>
    </location>
</feature>
<dbReference type="FunFam" id="3.90.810.10:FF:000010">
    <property type="entry name" value="Related to Neural Wiskott-Aldrich syndrome protein"/>
    <property type="match status" value="1"/>
</dbReference>
<dbReference type="Pfam" id="PF00786">
    <property type="entry name" value="PBD"/>
    <property type="match status" value="1"/>
</dbReference>
<feature type="compositionally biased region" description="Pro residues" evidence="6">
    <location>
        <begin position="258"/>
        <end position="292"/>
    </location>
</feature>
<dbReference type="InterPro" id="IPR033927">
    <property type="entry name" value="WASPfam_EVH1"/>
</dbReference>
<dbReference type="EMBL" id="JAACJN010000006">
    <property type="protein sequence ID" value="KAF5392318.1"/>
    <property type="molecule type" value="Genomic_DNA"/>
</dbReference>
<feature type="compositionally biased region" description="Pro residues" evidence="6">
    <location>
        <begin position="234"/>
        <end position="250"/>
    </location>
</feature>
<dbReference type="PANTHER" id="PTHR13037">
    <property type="entry name" value="FORMIN"/>
    <property type="match status" value="1"/>
</dbReference>
<dbReference type="SMART" id="SM00461">
    <property type="entry name" value="WH1"/>
    <property type="match status" value="1"/>
</dbReference>
<dbReference type="PROSITE" id="PS51082">
    <property type="entry name" value="WH2"/>
    <property type="match status" value="1"/>
</dbReference>
<proteinExistence type="predicted"/>
<feature type="region of interest" description="Disordered" evidence="6">
    <location>
        <begin position="132"/>
        <end position="164"/>
    </location>
</feature>
<evidence type="ECO:0000256" key="2">
    <source>
        <dbReference type="ARBA" id="ARBA00022553"/>
    </source>
</evidence>
<feature type="domain" description="CRIB" evidence="7">
    <location>
        <begin position="158"/>
        <end position="173"/>
    </location>
</feature>
<organism evidence="10 11">
    <name type="scientific">Collybiopsis confluens</name>
    <dbReference type="NCBI Taxonomy" id="2823264"/>
    <lineage>
        <taxon>Eukaryota</taxon>
        <taxon>Fungi</taxon>
        <taxon>Dikarya</taxon>
        <taxon>Basidiomycota</taxon>
        <taxon>Agaricomycotina</taxon>
        <taxon>Agaricomycetes</taxon>
        <taxon>Agaricomycetidae</taxon>
        <taxon>Agaricales</taxon>
        <taxon>Marasmiineae</taxon>
        <taxon>Omphalotaceae</taxon>
        <taxon>Collybiopsis</taxon>
    </lineage>
</organism>
<dbReference type="Proteomes" id="UP000518752">
    <property type="component" value="Unassembled WGS sequence"/>
</dbReference>
<evidence type="ECO:0000256" key="1">
    <source>
        <dbReference type="ARBA" id="ARBA00004123"/>
    </source>
</evidence>
<dbReference type="InterPro" id="IPR011993">
    <property type="entry name" value="PH-like_dom_sf"/>
</dbReference>
<dbReference type="AlphaFoldDB" id="A0A8H5MFP8"/>
<feature type="compositionally biased region" description="Pro residues" evidence="6">
    <location>
        <begin position="311"/>
        <end position="366"/>
    </location>
</feature>
<dbReference type="Gene3D" id="2.30.29.30">
    <property type="entry name" value="Pleckstrin-homology domain (PH domain)/Phosphotyrosine-binding domain (PTB)"/>
    <property type="match status" value="1"/>
</dbReference>
<name>A0A8H5MFP8_9AGAR</name>
<dbReference type="PRINTS" id="PR01217">
    <property type="entry name" value="PRICHEXTENSN"/>
</dbReference>
<accession>A0A8H5MFP8</accession>
<feature type="compositionally biased region" description="Basic residues" evidence="6">
    <location>
        <begin position="134"/>
        <end position="146"/>
    </location>
</feature>
<dbReference type="InterPro" id="IPR000697">
    <property type="entry name" value="WH1/EVH1_dom"/>
</dbReference>
<evidence type="ECO:0008006" key="12">
    <source>
        <dbReference type="Google" id="ProtNLM"/>
    </source>
</evidence>
<dbReference type="GO" id="GO:0005634">
    <property type="term" value="C:nucleus"/>
    <property type="evidence" value="ECO:0007669"/>
    <property type="project" value="UniProtKB-SubCell"/>
</dbReference>
<feature type="compositionally biased region" description="Acidic residues" evidence="6">
    <location>
        <begin position="453"/>
        <end position="465"/>
    </location>
</feature>
<reference evidence="10 11" key="1">
    <citation type="journal article" date="2020" name="ISME J.">
        <title>Uncovering the hidden diversity of litter-decomposition mechanisms in mushroom-forming fungi.</title>
        <authorList>
            <person name="Floudas D."/>
            <person name="Bentzer J."/>
            <person name="Ahren D."/>
            <person name="Johansson T."/>
            <person name="Persson P."/>
            <person name="Tunlid A."/>
        </authorList>
    </citation>
    <scope>NUCLEOTIDE SEQUENCE [LARGE SCALE GENOMIC DNA]</scope>
    <source>
        <strain evidence="10 11">CBS 406.79</strain>
    </source>
</reference>
<dbReference type="SUPFAM" id="SSF50729">
    <property type="entry name" value="PH domain-like"/>
    <property type="match status" value="1"/>
</dbReference>
<dbReference type="InterPro" id="IPR000095">
    <property type="entry name" value="CRIB_dom"/>
</dbReference>
<evidence type="ECO:0000256" key="5">
    <source>
        <dbReference type="ARBA" id="ARBA00023242"/>
    </source>
</evidence>
<dbReference type="InterPro" id="IPR036936">
    <property type="entry name" value="CRIB_dom_sf"/>
</dbReference>
<feature type="domain" description="WH1" evidence="8">
    <location>
        <begin position="21"/>
        <end position="132"/>
    </location>
</feature>
<evidence type="ECO:0000256" key="6">
    <source>
        <dbReference type="SAM" id="MobiDB-lite"/>
    </source>
</evidence>
<keyword evidence="5" id="KW-0539">Nucleus</keyword>
<feature type="domain" description="WH2" evidence="9">
    <location>
        <begin position="382"/>
        <end position="401"/>
    </location>
</feature>
<dbReference type="OrthoDB" id="8963340at2759"/>
<dbReference type="GO" id="GO:0003779">
    <property type="term" value="F:actin binding"/>
    <property type="evidence" value="ECO:0007669"/>
    <property type="project" value="InterPro"/>
</dbReference>
<comment type="subcellular location">
    <subcellularLocation>
        <location evidence="1">Nucleus</location>
    </subcellularLocation>
</comment>
<feature type="compositionally biased region" description="Polar residues" evidence="6">
    <location>
        <begin position="403"/>
        <end position="412"/>
    </location>
</feature>
<dbReference type="Pfam" id="PF00568">
    <property type="entry name" value="WH1"/>
    <property type="match status" value="1"/>
</dbReference>
<dbReference type="CDD" id="cd01205">
    <property type="entry name" value="EVH1_WASP-like"/>
    <property type="match status" value="1"/>
</dbReference>
<dbReference type="PANTHER" id="PTHR13037:SF24">
    <property type="entry name" value="POLYCOMB PROTEIN PCL-RELATED"/>
    <property type="match status" value="1"/>
</dbReference>
<feature type="region of interest" description="Disordered" evidence="6">
    <location>
        <begin position="220"/>
        <end position="432"/>
    </location>
</feature>
<keyword evidence="11" id="KW-1185">Reference proteome</keyword>
<dbReference type="Gene3D" id="3.90.810.10">
    <property type="entry name" value="CRIB domain"/>
    <property type="match status" value="1"/>
</dbReference>
<evidence type="ECO:0000259" key="9">
    <source>
        <dbReference type="PROSITE" id="PS51082"/>
    </source>
</evidence>
<dbReference type="PROSITE" id="PS50108">
    <property type="entry name" value="CRIB"/>
    <property type="match status" value="1"/>
</dbReference>
<evidence type="ECO:0000313" key="11">
    <source>
        <dbReference type="Proteomes" id="UP000518752"/>
    </source>
</evidence>
<sequence>MPSQSALSAADKSLIKSSIPVSPATNKIFYATLARIYFAYPDPNSWSYGGLQGALVFCRDNVSGVRSFQMVDLSGSRGVIWEHELYDGFEYNADRAFFHSFAGDECMIGFVFVNEGEAKNFWKKVLDKKDQKGKTAKAKSPKKPKSVKAGGKIEKSMISGPTHGSFKHVAHMGYDSEKGFTSQGVDSSWTALLGDLESSGVDKETIAQNMDFIRDYVKTHPTQAPAKKEKKTKPPPPPARGAVPPPPPPRGSRVSQQPPSPPPVPPTPPARAPIAPPAPPARPPGPPPPPARPSTHVSTPPLPPARSSTTAPPPPPPPPPAPPRSVGPPPPPPPPPPNGAGIPPPPPPPAPPRSVGPPPPPPPPPGGTSSPNVMGTPTAQPGRGDLLASIQGKGIHSLRKTDGPSSSPTRSDTPVGEGVAGAAAAGTGAAAGGDLTSALANALIARKGKMGEDSSDEEDNDDDWD</sequence>